<feature type="transmembrane region" description="Helical" evidence="1">
    <location>
        <begin position="228"/>
        <end position="246"/>
    </location>
</feature>
<comment type="caution">
    <text evidence="2">The sequence shown here is derived from an EMBL/GenBank/DDBJ whole genome shotgun (WGS) entry which is preliminary data.</text>
</comment>
<gene>
    <name evidence="2" type="ORF">SYV04_30960</name>
</gene>
<dbReference type="PANTHER" id="PTHR35337">
    <property type="entry name" value="SLR1478 PROTEIN"/>
    <property type="match status" value="1"/>
</dbReference>
<feature type="transmembrane region" description="Helical" evidence="1">
    <location>
        <begin position="106"/>
        <end position="127"/>
    </location>
</feature>
<dbReference type="Pfam" id="PF01944">
    <property type="entry name" value="SpoIIM"/>
    <property type="match status" value="1"/>
</dbReference>
<evidence type="ECO:0000256" key="1">
    <source>
        <dbReference type="SAM" id="Phobius"/>
    </source>
</evidence>
<sequence>MAAPLPAFVARRRPDWEALQALLSRQRAGTLRLAELRTLDTLYRRASADLAHAQTFYPGTDAHRFLNQLCGQAYGAIYQPPRERWVAVRDFFRRDFPATLRAEGRFVAVSAAFFILGLLLGSLVVLLEPRGAELLVPEGVRNYVAEGRMWTDDLLSVAPPNAVASGIATNNLTVIIFAFASGIVFGLGTVFTLVNNGVMIGATAAHCVHQGMGLGLLDFVSAHGPVELSIIVIAGGAGLILGQALIDPGELPRAQALTVRGKAAVKLVLGCAPFLACIGVVEGYISPGNLFPTWLKVSLGLTLGGLFWLYLLRAGRADDMTESSVSLRWAAASSRLR</sequence>
<dbReference type="RefSeq" id="WP_321549569.1">
    <property type="nucleotide sequence ID" value="NZ_JAXIVS010000012.1"/>
</dbReference>
<name>A0ABU5HBL2_9BACT</name>
<dbReference type="InterPro" id="IPR002798">
    <property type="entry name" value="SpoIIM-like"/>
</dbReference>
<proteinExistence type="predicted"/>
<dbReference type="Proteomes" id="UP001291309">
    <property type="component" value="Unassembled WGS sequence"/>
</dbReference>
<evidence type="ECO:0000313" key="3">
    <source>
        <dbReference type="Proteomes" id="UP001291309"/>
    </source>
</evidence>
<organism evidence="2 3">
    <name type="scientific">Hyalangium rubrum</name>
    <dbReference type="NCBI Taxonomy" id="3103134"/>
    <lineage>
        <taxon>Bacteria</taxon>
        <taxon>Pseudomonadati</taxon>
        <taxon>Myxococcota</taxon>
        <taxon>Myxococcia</taxon>
        <taxon>Myxococcales</taxon>
        <taxon>Cystobacterineae</taxon>
        <taxon>Archangiaceae</taxon>
        <taxon>Hyalangium</taxon>
    </lineage>
</organism>
<feature type="transmembrane region" description="Helical" evidence="1">
    <location>
        <begin position="267"/>
        <end position="285"/>
    </location>
</feature>
<evidence type="ECO:0000313" key="2">
    <source>
        <dbReference type="EMBL" id="MDY7230856.1"/>
    </source>
</evidence>
<feature type="transmembrane region" description="Helical" evidence="1">
    <location>
        <begin position="291"/>
        <end position="312"/>
    </location>
</feature>
<keyword evidence="1" id="KW-0812">Transmembrane</keyword>
<dbReference type="EMBL" id="JAXIVS010000012">
    <property type="protein sequence ID" value="MDY7230856.1"/>
    <property type="molecule type" value="Genomic_DNA"/>
</dbReference>
<keyword evidence="3" id="KW-1185">Reference proteome</keyword>
<protein>
    <submittedName>
        <fullName evidence="2">Stage II sporulation protein M</fullName>
    </submittedName>
</protein>
<feature type="transmembrane region" description="Helical" evidence="1">
    <location>
        <begin position="172"/>
        <end position="194"/>
    </location>
</feature>
<reference evidence="2 3" key="1">
    <citation type="submission" date="2023-12" db="EMBL/GenBank/DDBJ databases">
        <title>the genome sequence of Hyalangium sp. s54d21.</title>
        <authorList>
            <person name="Zhang X."/>
        </authorList>
    </citation>
    <scope>NUCLEOTIDE SEQUENCE [LARGE SCALE GENOMIC DNA]</scope>
    <source>
        <strain evidence="3">s54d21</strain>
    </source>
</reference>
<dbReference type="PANTHER" id="PTHR35337:SF1">
    <property type="entry name" value="SLR1478 PROTEIN"/>
    <property type="match status" value="1"/>
</dbReference>
<keyword evidence="1" id="KW-0472">Membrane</keyword>
<accession>A0ABU5HBL2</accession>
<keyword evidence="1" id="KW-1133">Transmembrane helix</keyword>